<dbReference type="Gene3D" id="3.10.20.90">
    <property type="entry name" value="Phosphatidylinositol 3-kinase Catalytic Subunit, Chain A, domain 1"/>
    <property type="match status" value="1"/>
</dbReference>
<dbReference type="GeneID" id="110217168"/>
<comment type="function">
    <text evidence="12">Induces mitochondrial fragmentation, possibly by promoting DNM1L-dependent fission and may play a role in mitochondrial morphogenesis during spermatogenesis.</text>
</comment>
<evidence type="ECO:0000313" key="16">
    <source>
        <dbReference type="Proteomes" id="UP000515140"/>
    </source>
</evidence>
<evidence type="ECO:0000256" key="13">
    <source>
        <dbReference type="ARBA" id="ARBA00073653"/>
    </source>
</evidence>
<evidence type="ECO:0000256" key="11">
    <source>
        <dbReference type="ARBA" id="ARBA00023136"/>
    </source>
</evidence>
<dbReference type="InterPro" id="IPR028135">
    <property type="entry name" value="Ub_USP-typ"/>
</dbReference>
<keyword evidence="11" id="KW-0472">Membrane</keyword>
<keyword evidence="9" id="KW-0333">Golgi apparatus</keyword>
<dbReference type="RefSeq" id="XP_020855020.1">
    <property type="nucleotide sequence ID" value="XM_020999361.1"/>
</dbReference>
<name>A0A6P5L9U1_PHACI</name>
<comment type="subcellular location">
    <subcellularLocation>
        <location evidence="3">Cytoplasm</location>
    </subcellularLocation>
    <subcellularLocation>
        <location evidence="4">Golgi apparatus</location>
    </subcellularLocation>
    <subcellularLocation>
        <location evidence="1">Membrane</location>
        <topology evidence="1">Peripheral membrane protein</topology>
    </subcellularLocation>
    <subcellularLocation>
        <location evidence="2">Mitochondrion</location>
    </subcellularLocation>
</comment>
<dbReference type="GO" id="GO:0007283">
    <property type="term" value="P:spermatogenesis"/>
    <property type="evidence" value="ECO:0007669"/>
    <property type="project" value="UniProtKB-KW"/>
</dbReference>
<dbReference type="Pfam" id="PF14836">
    <property type="entry name" value="Ubiquitin_3"/>
    <property type="match status" value="1"/>
</dbReference>
<evidence type="ECO:0000256" key="1">
    <source>
        <dbReference type="ARBA" id="ARBA00004170"/>
    </source>
</evidence>
<keyword evidence="6" id="KW-0963">Cytoplasm</keyword>
<keyword evidence="5" id="KW-0217">Developmental protein</keyword>
<feature type="region of interest" description="Disordered" evidence="14">
    <location>
        <begin position="227"/>
        <end position="248"/>
    </location>
</feature>
<evidence type="ECO:0000256" key="4">
    <source>
        <dbReference type="ARBA" id="ARBA00004555"/>
    </source>
</evidence>
<evidence type="ECO:0000256" key="2">
    <source>
        <dbReference type="ARBA" id="ARBA00004173"/>
    </source>
</evidence>
<evidence type="ECO:0000313" key="17">
    <source>
        <dbReference type="RefSeq" id="XP_020855020.1"/>
    </source>
</evidence>
<evidence type="ECO:0000256" key="12">
    <source>
        <dbReference type="ARBA" id="ARBA00054814"/>
    </source>
</evidence>
<evidence type="ECO:0000256" key="5">
    <source>
        <dbReference type="ARBA" id="ARBA00022473"/>
    </source>
</evidence>
<dbReference type="GO" id="GO:0005739">
    <property type="term" value="C:mitochondrion"/>
    <property type="evidence" value="ECO:0007669"/>
    <property type="project" value="UniProtKB-SubCell"/>
</dbReference>
<keyword evidence="10" id="KW-0496">Mitochondrion</keyword>
<evidence type="ECO:0000256" key="7">
    <source>
        <dbReference type="ARBA" id="ARBA00022782"/>
    </source>
</evidence>
<accession>A0A6P5L9U1</accession>
<dbReference type="InParanoid" id="A0A6P5L9U1"/>
<evidence type="ECO:0000256" key="9">
    <source>
        <dbReference type="ARBA" id="ARBA00023034"/>
    </source>
</evidence>
<feature type="domain" description="Ubiquitin-like" evidence="15">
    <location>
        <begin position="272"/>
        <end position="351"/>
    </location>
</feature>
<evidence type="ECO:0000259" key="15">
    <source>
        <dbReference type="Pfam" id="PF14836"/>
    </source>
</evidence>
<evidence type="ECO:0000256" key="6">
    <source>
        <dbReference type="ARBA" id="ARBA00022490"/>
    </source>
</evidence>
<organism evidence="16 17">
    <name type="scientific">Phascolarctos cinereus</name>
    <name type="common">Koala</name>
    <dbReference type="NCBI Taxonomy" id="38626"/>
    <lineage>
        <taxon>Eukaryota</taxon>
        <taxon>Metazoa</taxon>
        <taxon>Chordata</taxon>
        <taxon>Craniata</taxon>
        <taxon>Vertebrata</taxon>
        <taxon>Euteleostomi</taxon>
        <taxon>Mammalia</taxon>
        <taxon>Metatheria</taxon>
        <taxon>Diprotodontia</taxon>
        <taxon>Phascolarctidae</taxon>
        <taxon>Phascolarctos</taxon>
    </lineage>
</organism>
<evidence type="ECO:0000256" key="3">
    <source>
        <dbReference type="ARBA" id="ARBA00004496"/>
    </source>
</evidence>
<keyword evidence="7" id="KW-0221">Differentiation</keyword>
<protein>
    <recommendedName>
        <fullName evidence="13">Gametogenetin-binding protein 1</fullName>
    </recommendedName>
</protein>
<sequence length="352" mass="38214">MELPAPATPNSSLSSVLRLFRSLAGGKNSHQVPDQALVSGRGQEQDVIPLMGTEDASGPSREELVLQAKTSHSLHLPGPKGSHHQMDIAGLGMGDSGVQASSELQEEGIQGPEGKLALAVAGQDLPIDQLENEEEEVAGEASGDMRTVGRGHSAQAMCGENESLPMAMGSLVISPEAFTAEEEKECLLQKDLRLGSATAEGTPWNRLLNIYKQLRKPATAKVRGVVKGHRSERFPPQESLTRQENQEDVEVVEEEEGEKEEDSSFSLSVHGFATIQSPLHKTFKSTDTVGFVENELKKVLAVQRESRLWKTGGQEGRELLIYPEITLEEAGIVDGQHLLLEEMDEMGNWPPD</sequence>
<dbReference type="GO" id="GO:0005794">
    <property type="term" value="C:Golgi apparatus"/>
    <property type="evidence" value="ECO:0007669"/>
    <property type="project" value="UniProtKB-SubCell"/>
</dbReference>
<dbReference type="Proteomes" id="UP000515140">
    <property type="component" value="Unplaced"/>
</dbReference>
<dbReference type="FunFam" id="3.10.20.90:FF:000263">
    <property type="entry name" value="gametogenetin-binding protein 1-like"/>
    <property type="match status" value="1"/>
</dbReference>
<evidence type="ECO:0000256" key="14">
    <source>
        <dbReference type="SAM" id="MobiDB-lite"/>
    </source>
</evidence>
<dbReference type="KEGG" id="pcw:110217168"/>
<dbReference type="GO" id="GO:0016020">
    <property type="term" value="C:membrane"/>
    <property type="evidence" value="ECO:0007669"/>
    <property type="project" value="UniProtKB-SubCell"/>
</dbReference>
<proteinExistence type="predicted"/>
<evidence type="ECO:0000256" key="10">
    <source>
        <dbReference type="ARBA" id="ARBA00023128"/>
    </source>
</evidence>
<reference evidence="17" key="1">
    <citation type="submission" date="2025-08" db="UniProtKB">
        <authorList>
            <consortium name="RefSeq"/>
        </authorList>
    </citation>
    <scope>IDENTIFICATION</scope>
    <source>
        <tissue evidence="17">Spleen</tissue>
    </source>
</reference>
<keyword evidence="16" id="KW-1185">Reference proteome</keyword>
<dbReference type="GO" id="GO:0030154">
    <property type="term" value="P:cell differentiation"/>
    <property type="evidence" value="ECO:0007669"/>
    <property type="project" value="UniProtKB-KW"/>
</dbReference>
<gene>
    <name evidence="17" type="primary">LOC110217168</name>
</gene>
<keyword evidence="8" id="KW-0744">Spermatogenesis</keyword>
<evidence type="ECO:0000256" key="8">
    <source>
        <dbReference type="ARBA" id="ARBA00022871"/>
    </source>
</evidence>
<dbReference type="AlphaFoldDB" id="A0A6P5L9U1"/>